<name>A0A7I9V5C6_9ACTN</name>
<evidence type="ECO:0000313" key="2">
    <source>
        <dbReference type="Proteomes" id="UP000444960"/>
    </source>
</evidence>
<keyword evidence="2" id="KW-1185">Reference proteome</keyword>
<organism evidence="1 2">
    <name type="scientific">Gordonia spumicola</name>
    <dbReference type="NCBI Taxonomy" id="589161"/>
    <lineage>
        <taxon>Bacteria</taxon>
        <taxon>Bacillati</taxon>
        <taxon>Actinomycetota</taxon>
        <taxon>Actinomycetes</taxon>
        <taxon>Mycobacteriales</taxon>
        <taxon>Gordoniaceae</taxon>
        <taxon>Gordonia</taxon>
    </lineage>
</organism>
<sequence>MNLGDATVTLSSGEQIRSSEVVSMELLSNGILKVIRSVERSLKVKVSLYSPNKWMLVEYLEMMPLPVAKNPMMTAEQLARLESKSVAPR</sequence>
<dbReference type="RefSeq" id="WP_157436187.1">
    <property type="nucleotide sequence ID" value="NZ_BJOV01000002.1"/>
</dbReference>
<gene>
    <name evidence="1" type="ORF">nbrc107696_10640</name>
</gene>
<accession>A0A7I9V5C6</accession>
<dbReference type="EMBL" id="BJOV01000002">
    <property type="protein sequence ID" value="GEE00618.1"/>
    <property type="molecule type" value="Genomic_DNA"/>
</dbReference>
<proteinExistence type="predicted"/>
<dbReference type="AlphaFoldDB" id="A0A7I9V5C6"/>
<dbReference type="OrthoDB" id="9871805at2"/>
<dbReference type="Proteomes" id="UP000444960">
    <property type="component" value="Unassembled WGS sequence"/>
</dbReference>
<protein>
    <submittedName>
        <fullName evidence="1">Uncharacterized protein</fullName>
    </submittedName>
</protein>
<comment type="caution">
    <text evidence="1">The sequence shown here is derived from an EMBL/GenBank/DDBJ whole genome shotgun (WGS) entry which is preliminary data.</text>
</comment>
<evidence type="ECO:0000313" key="1">
    <source>
        <dbReference type="EMBL" id="GEE00618.1"/>
    </source>
</evidence>
<reference evidence="2" key="1">
    <citation type="submission" date="2019-06" db="EMBL/GenBank/DDBJ databases">
        <title>Gordonia isolated from sludge of a wastewater treatment plant.</title>
        <authorList>
            <person name="Tamura T."/>
            <person name="Aoyama K."/>
            <person name="Kang Y."/>
            <person name="Saito S."/>
            <person name="Akiyama N."/>
            <person name="Yazawa K."/>
            <person name="Gonoi T."/>
            <person name="Mikami Y."/>
        </authorList>
    </citation>
    <scope>NUCLEOTIDE SEQUENCE [LARGE SCALE GENOMIC DNA]</scope>
    <source>
        <strain evidence="2">NBRC 107696</strain>
    </source>
</reference>